<dbReference type="Pfam" id="PF00575">
    <property type="entry name" value="S1"/>
    <property type="match status" value="1"/>
</dbReference>
<feature type="region of interest" description="Disordered" evidence="4">
    <location>
        <begin position="297"/>
        <end position="333"/>
    </location>
</feature>
<dbReference type="Gene3D" id="2.40.50.140">
    <property type="entry name" value="Nucleic acid-binding proteins"/>
    <property type="match status" value="1"/>
</dbReference>
<evidence type="ECO:0000313" key="6">
    <source>
        <dbReference type="EMBL" id="QDZ20848.1"/>
    </source>
</evidence>
<keyword evidence="7" id="KW-1185">Reference proteome</keyword>
<dbReference type="EMBL" id="CP031037">
    <property type="protein sequence ID" value="QDZ20848.1"/>
    <property type="molecule type" value="Genomic_DNA"/>
</dbReference>
<dbReference type="FunFam" id="2.40.50.140:FF:000015">
    <property type="entry name" value="Eukaryotic translation initiation factor 2 subunit alpha"/>
    <property type="match status" value="1"/>
</dbReference>
<dbReference type="Proteomes" id="UP000316726">
    <property type="component" value="Chromosome 4"/>
</dbReference>
<evidence type="ECO:0000313" key="7">
    <source>
        <dbReference type="Proteomes" id="UP000316726"/>
    </source>
</evidence>
<feature type="compositionally biased region" description="Basic and acidic residues" evidence="4">
    <location>
        <begin position="297"/>
        <end position="307"/>
    </location>
</feature>
<gene>
    <name evidence="6" type="ORF">A3770_04p33660</name>
</gene>
<dbReference type="OrthoDB" id="1685042at2759"/>
<organism evidence="6 7">
    <name type="scientific">Chloropicon primus</name>
    <dbReference type="NCBI Taxonomy" id="1764295"/>
    <lineage>
        <taxon>Eukaryota</taxon>
        <taxon>Viridiplantae</taxon>
        <taxon>Chlorophyta</taxon>
        <taxon>Chloropicophyceae</taxon>
        <taxon>Chloropicales</taxon>
        <taxon>Chloropicaceae</taxon>
        <taxon>Chloropicon</taxon>
    </lineage>
</organism>
<evidence type="ECO:0000259" key="5">
    <source>
        <dbReference type="PROSITE" id="PS50126"/>
    </source>
</evidence>
<comment type="similarity">
    <text evidence="1">Belongs to the eIF-2-alpha family.</text>
</comment>
<name>A0A5B8MJR0_9CHLO</name>
<dbReference type="SUPFAM" id="SSF116742">
    <property type="entry name" value="eIF2alpha middle domain-like"/>
    <property type="match status" value="1"/>
</dbReference>
<dbReference type="SUPFAM" id="SSF110993">
    <property type="entry name" value="eIF-2-alpha, C-terminal domain"/>
    <property type="match status" value="1"/>
</dbReference>
<dbReference type="PROSITE" id="PS50126">
    <property type="entry name" value="S1"/>
    <property type="match status" value="1"/>
</dbReference>
<dbReference type="GO" id="GO:0033290">
    <property type="term" value="C:eukaryotic 48S preinitiation complex"/>
    <property type="evidence" value="ECO:0007669"/>
    <property type="project" value="TreeGrafter"/>
</dbReference>
<dbReference type="GO" id="GO:0043022">
    <property type="term" value="F:ribosome binding"/>
    <property type="evidence" value="ECO:0007669"/>
    <property type="project" value="TreeGrafter"/>
</dbReference>
<evidence type="ECO:0000256" key="1">
    <source>
        <dbReference type="ARBA" id="ARBA00007223"/>
    </source>
</evidence>
<dbReference type="STRING" id="1764295.A0A5B8MJR0"/>
<reference evidence="6 7" key="1">
    <citation type="submission" date="2018-07" db="EMBL/GenBank/DDBJ databases">
        <title>The complete nuclear genome of the prasinophyte Chloropicon primus (CCMP1205).</title>
        <authorList>
            <person name="Pombert J.-F."/>
            <person name="Otis C."/>
            <person name="Turmel M."/>
            <person name="Lemieux C."/>
        </authorList>
    </citation>
    <scope>NUCLEOTIDE SEQUENCE [LARGE SCALE GENOMIC DNA]</scope>
    <source>
        <strain evidence="6 7">CCMP1205</strain>
    </source>
</reference>
<dbReference type="PANTHER" id="PTHR10602:SF0">
    <property type="entry name" value="EUKARYOTIC TRANSLATION INITIATION FACTOR 2 SUBUNIT 1"/>
    <property type="match status" value="1"/>
</dbReference>
<evidence type="ECO:0000256" key="3">
    <source>
        <dbReference type="ARBA" id="ARBA00022917"/>
    </source>
</evidence>
<dbReference type="InterPro" id="IPR024054">
    <property type="entry name" value="TIF2_asu_middle_sf"/>
</dbReference>
<accession>A0A5B8MJR0</accession>
<dbReference type="CDD" id="cd04452">
    <property type="entry name" value="S1_IF2_alpha"/>
    <property type="match status" value="1"/>
</dbReference>
<dbReference type="GO" id="GO:0003743">
    <property type="term" value="F:translation initiation factor activity"/>
    <property type="evidence" value="ECO:0007669"/>
    <property type="project" value="UniProtKB-KW"/>
</dbReference>
<keyword evidence="3" id="KW-0648">Protein biosynthesis</keyword>
<dbReference type="GO" id="GO:0003723">
    <property type="term" value="F:RNA binding"/>
    <property type="evidence" value="ECO:0007669"/>
    <property type="project" value="InterPro"/>
</dbReference>
<dbReference type="AlphaFoldDB" id="A0A5B8MJR0"/>
<dbReference type="Gene3D" id="1.10.150.190">
    <property type="entry name" value="Translation initiation factor 2, subunit 1, domain 2"/>
    <property type="match status" value="1"/>
</dbReference>
<dbReference type="InterPro" id="IPR003029">
    <property type="entry name" value="S1_domain"/>
</dbReference>
<keyword evidence="2 6" id="KW-0396">Initiation factor</keyword>
<dbReference type="SUPFAM" id="SSF50249">
    <property type="entry name" value="Nucleic acid-binding proteins"/>
    <property type="match status" value="1"/>
</dbReference>
<dbReference type="FunFam" id="3.30.70.1130:FF:000001">
    <property type="entry name" value="Eukaryotic translation initiation factor 2 subunit 1"/>
    <property type="match status" value="1"/>
</dbReference>
<evidence type="ECO:0000256" key="2">
    <source>
        <dbReference type="ARBA" id="ARBA00022540"/>
    </source>
</evidence>
<protein>
    <submittedName>
        <fullName evidence="6">Subunit alpha of translation initiation factor 2</fullName>
    </submittedName>
</protein>
<evidence type="ECO:0000256" key="4">
    <source>
        <dbReference type="SAM" id="MobiDB-lite"/>
    </source>
</evidence>
<feature type="domain" description="S1 motif" evidence="5">
    <location>
        <begin position="20"/>
        <end position="91"/>
    </location>
</feature>
<sequence length="333" mass="37519">MDEKPSFTCRMYEEKYPEVDEVVMVQVKSIAEMGAYVSLLEYNNIDGMILLSELSRRRIRSVNKLIKVGRQEPVMVLRVDAEKGYIDLSKRRVSPEDAAACEEKYNKSKLVHTITRHAAETTNTDLEDLYKAFTWPLYKKHGHACDAFKQMVSSPEDMFSEAIEISGEEGAATLTQELRSAIVKDIKRRLTPTPLKIRADIELTCFHYDGVLHIKDAIRAGEAMSTEECIVRIKLLAPPLYVLTTQTINRREGLELLSKAIDAVKSSIESNKGKLVVREGARAVSEKDEKLLREQMARLEGQNKDVAGDSDDDDYQDGMGDIDVENAPSALQM</sequence>
<proteinExistence type="inferred from homology"/>
<feature type="compositionally biased region" description="Acidic residues" evidence="4">
    <location>
        <begin position="308"/>
        <end position="324"/>
    </location>
</feature>
<dbReference type="Pfam" id="PF07541">
    <property type="entry name" value="EIF_2_alpha"/>
    <property type="match status" value="1"/>
</dbReference>
<dbReference type="InterPro" id="IPR044126">
    <property type="entry name" value="S1_IF2_alpha"/>
</dbReference>
<dbReference type="InterPro" id="IPR011488">
    <property type="entry name" value="TIF_2_asu"/>
</dbReference>
<dbReference type="Gene3D" id="3.30.70.1130">
    <property type="entry name" value="EIF_2_alpha"/>
    <property type="match status" value="1"/>
</dbReference>
<dbReference type="GO" id="GO:0005850">
    <property type="term" value="C:eukaryotic translation initiation factor 2 complex"/>
    <property type="evidence" value="ECO:0007669"/>
    <property type="project" value="TreeGrafter"/>
</dbReference>
<dbReference type="SMART" id="SM00316">
    <property type="entry name" value="S1"/>
    <property type="match status" value="1"/>
</dbReference>
<dbReference type="InterPro" id="IPR012340">
    <property type="entry name" value="NA-bd_OB-fold"/>
</dbReference>
<dbReference type="InterPro" id="IPR024055">
    <property type="entry name" value="TIF2_asu_C"/>
</dbReference>
<dbReference type="PANTHER" id="PTHR10602">
    <property type="entry name" value="EUKARYOTIC TRANSLATION INITIATION FACTOR 2 SUBUNIT 1"/>
    <property type="match status" value="1"/>
</dbReference>